<gene>
    <name evidence="5" type="ORF">UFOPK2032_00658</name>
</gene>
<sequence length="366" mass="39119">MMRTIEINLEAIAANYETLKKLTEAKVMAIVKADAFGHGMIEVSKKLESIGVDMLATADLEEAQNIRAAGIASPLLAWLHGEGADFESAIKNDIQIGFSSVAGLEQVAAAARKISSVAKLHLKVDTGLGRNGATLAEWPSVIGKAIELRNQGLVELVGVFSHLSGTSEKDDMVQLAEFETAVEAARKLGAEFEYRHLAASAATLNYKNTHLDMVRVGIALYGLDPNPETVAASFGLIPAMRVSAEVVSVKQVPAGHGVSYGYLHKTSEPTTLALVPFGYAEGLPRIATGKARVLLNGKRYLLSSRIAMDQFVLDVGNDKVSIGDEVVIFGDAKKGEPTAEELADASETINYEIVTRIGGRAKRVFK</sequence>
<dbReference type="InterPro" id="IPR009006">
    <property type="entry name" value="Ala_racemase/Decarboxylase_C"/>
</dbReference>
<evidence type="ECO:0000256" key="1">
    <source>
        <dbReference type="ARBA" id="ARBA00001933"/>
    </source>
</evidence>
<dbReference type="Pfam" id="PF00842">
    <property type="entry name" value="Ala_racemase_C"/>
    <property type="match status" value="1"/>
</dbReference>
<evidence type="ECO:0000256" key="3">
    <source>
        <dbReference type="ARBA" id="ARBA00023235"/>
    </source>
</evidence>
<organism evidence="5">
    <name type="scientific">freshwater metagenome</name>
    <dbReference type="NCBI Taxonomy" id="449393"/>
    <lineage>
        <taxon>unclassified sequences</taxon>
        <taxon>metagenomes</taxon>
        <taxon>ecological metagenomes</taxon>
    </lineage>
</organism>
<evidence type="ECO:0000313" key="5">
    <source>
        <dbReference type="EMBL" id="CAB4631775.1"/>
    </source>
</evidence>
<keyword evidence="3" id="KW-0413">Isomerase</keyword>
<comment type="cofactor">
    <cofactor evidence="1">
        <name>pyridoxal 5'-phosphate</name>
        <dbReference type="ChEBI" id="CHEBI:597326"/>
    </cofactor>
</comment>
<dbReference type="GO" id="GO:0030170">
    <property type="term" value="F:pyridoxal phosphate binding"/>
    <property type="evidence" value="ECO:0007669"/>
    <property type="project" value="TreeGrafter"/>
</dbReference>
<name>A0A6J6J555_9ZZZZ</name>
<dbReference type="SUPFAM" id="SSF50621">
    <property type="entry name" value="Alanine racemase C-terminal domain-like"/>
    <property type="match status" value="1"/>
</dbReference>
<protein>
    <submittedName>
        <fullName evidence="5">Unannotated protein</fullName>
    </submittedName>
</protein>
<dbReference type="GO" id="GO:0008784">
    <property type="term" value="F:alanine racemase activity"/>
    <property type="evidence" value="ECO:0007669"/>
    <property type="project" value="InterPro"/>
</dbReference>
<evidence type="ECO:0000256" key="2">
    <source>
        <dbReference type="ARBA" id="ARBA00022898"/>
    </source>
</evidence>
<dbReference type="NCBIfam" id="TIGR00492">
    <property type="entry name" value="alr"/>
    <property type="match status" value="1"/>
</dbReference>
<dbReference type="PANTHER" id="PTHR30511">
    <property type="entry name" value="ALANINE RACEMASE"/>
    <property type="match status" value="1"/>
</dbReference>
<dbReference type="InterPro" id="IPR011079">
    <property type="entry name" value="Ala_racemase_C"/>
</dbReference>
<reference evidence="5" key="1">
    <citation type="submission" date="2020-05" db="EMBL/GenBank/DDBJ databases">
        <authorList>
            <person name="Chiriac C."/>
            <person name="Salcher M."/>
            <person name="Ghai R."/>
            <person name="Kavagutti S V."/>
        </authorList>
    </citation>
    <scope>NUCLEOTIDE SEQUENCE</scope>
</reference>
<dbReference type="PRINTS" id="PR00992">
    <property type="entry name" value="ALARACEMASE"/>
</dbReference>
<dbReference type="GO" id="GO:0009252">
    <property type="term" value="P:peptidoglycan biosynthetic process"/>
    <property type="evidence" value="ECO:0007669"/>
    <property type="project" value="TreeGrafter"/>
</dbReference>
<dbReference type="InterPro" id="IPR000821">
    <property type="entry name" value="Ala_racemase"/>
</dbReference>
<dbReference type="GO" id="GO:0005829">
    <property type="term" value="C:cytosol"/>
    <property type="evidence" value="ECO:0007669"/>
    <property type="project" value="TreeGrafter"/>
</dbReference>
<dbReference type="Pfam" id="PF01168">
    <property type="entry name" value="Ala_racemase_N"/>
    <property type="match status" value="1"/>
</dbReference>
<dbReference type="InterPro" id="IPR001608">
    <property type="entry name" value="Ala_racemase_N"/>
</dbReference>
<dbReference type="GO" id="GO:0030632">
    <property type="term" value="P:D-alanine biosynthetic process"/>
    <property type="evidence" value="ECO:0007669"/>
    <property type="project" value="TreeGrafter"/>
</dbReference>
<dbReference type="AlphaFoldDB" id="A0A6J6J555"/>
<keyword evidence="2" id="KW-0663">Pyridoxal phosphate</keyword>
<dbReference type="PANTHER" id="PTHR30511:SF0">
    <property type="entry name" value="ALANINE RACEMASE, CATABOLIC-RELATED"/>
    <property type="match status" value="1"/>
</dbReference>
<dbReference type="EMBL" id="CAEZVM010000019">
    <property type="protein sequence ID" value="CAB4631775.1"/>
    <property type="molecule type" value="Genomic_DNA"/>
</dbReference>
<dbReference type="HAMAP" id="MF_01201">
    <property type="entry name" value="Ala_racemase"/>
    <property type="match status" value="1"/>
</dbReference>
<dbReference type="SMART" id="SM01005">
    <property type="entry name" value="Ala_racemase_C"/>
    <property type="match status" value="1"/>
</dbReference>
<dbReference type="SUPFAM" id="SSF51419">
    <property type="entry name" value="PLP-binding barrel"/>
    <property type="match status" value="1"/>
</dbReference>
<proteinExistence type="inferred from homology"/>
<dbReference type="CDD" id="cd00430">
    <property type="entry name" value="PLPDE_III_AR"/>
    <property type="match status" value="1"/>
</dbReference>
<dbReference type="Gene3D" id="2.40.37.10">
    <property type="entry name" value="Lyase, Ornithine Decarboxylase, Chain A, domain 1"/>
    <property type="match status" value="1"/>
</dbReference>
<accession>A0A6J6J555</accession>
<dbReference type="InterPro" id="IPR029066">
    <property type="entry name" value="PLP-binding_barrel"/>
</dbReference>
<dbReference type="Gene3D" id="3.20.20.10">
    <property type="entry name" value="Alanine racemase"/>
    <property type="match status" value="1"/>
</dbReference>
<feature type="domain" description="Alanine racemase C-terminal" evidence="4">
    <location>
        <begin position="239"/>
        <end position="366"/>
    </location>
</feature>
<evidence type="ECO:0000259" key="4">
    <source>
        <dbReference type="SMART" id="SM01005"/>
    </source>
</evidence>